<comment type="caution">
    <text evidence="1">The sequence shown here is derived from an EMBL/GenBank/DDBJ whole genome shotgun (WGS) entry which is preliminary data.</text>
</comment>
<protein>
    <submittedName>
        <fullName evidence="1">Uncharacterized protein</fullName>
    </submittedName>
</protein>
<sequence length="77" mass="8405">MPSMKDALFEVEEALNDLDNLLCALAVVAEPFCTMSADRLSGDETDARNGLIGLRDALKWQCRKLGDAYEAAWRAAG</sequence>
<gene>
    <name evidence="1" type="ORF">IC63_07025</name>
</gene>
<accession>A0A099FCI9</accession>
<dbReference type="AlphaFoldDB" id="A0A099FCI9"/>
<dbReference type="STRING" id="690417.IC63_07025"/>
<reference evidence="1 2" key="1">
    <citation type="submission" date="2014-09" db="EMBL/GenBank/DDBJ databases">
        <authorList>
            <person name="McGinnis J.M."/>
            <person name="Wolfgang W.J."/>
        </authorList>
    </citation>
    <scope>NUCLEOTIDE SEQUENCE [LARGE SCALE GENOMIC DNA]</scope>
    <source>
        <strain evidence="1 2">HAMBI 3106</strain>
    </source>
</reference>
<proteinExistence type="predicted"/>
<keyword evidence="2" id="KW-1185">Reference proteome</keyword>
<name>A0A099FCI9_9RHOB</name>
<dbReference type="Proteomes" id="UP000029917">
    <property type="component" value="Unassembled WGS sequence"/>
</dbReference>
<reference evidence="1 2" key="2">
    <citation type="submission" date="2014-10" db="EMBL/GenBank/DDBJ databases">
        <title>Paracoccus sanguinis sp. nov., isolated from clinical specimens of New York State patients.</title>
        <authorList>
            <person name="Mingle L.A."/>
            <person name="Cole J.A."/>
            <person name="Lapierre P."/>
            <person name="Musser K.A."/>
        </authorList>
    </citation>
    <scope>NUCLEOTIDE SEQUENCE [LARGE SCALE GENOMIC DNA]</scope>
    <source>
        <strain evidence="1 2">HAMBI 3106</strain>
    </source>
</reference>
<dbReference type="EMBL" id="JRKS01000016">
    <property type="protein sequence ID" value="KGJ07792.1"/>
    <property type="molecule type" value="Genomic_DNA"/>
</dbReference>
<evidence type="ECO:0000313" key="2">
    <source>
        <dbReference type="Proteomes" id="UP000029917"/>
    </source>
</evidence>
<evidence type="ECO:0000313" key="1">
    <source>
        <dbReference type="EMBL" id="KGJ07792.1"/>
    </source>
</evidence>
<organism evidence="1 2">
    <name type="scientific">Paracoccus sphaerophysae</name>
    <dbReference type="NCBI Taxonomy" id="690417"/>
    <lineage>
        <taxon>Bacteria</taxon>
        <taxon>Pseudomonadati</taxon>
        <taxon>Pseudomonadota</taxon>
        <taxon>Alphaproteobacteria</taxon>
        <taxon>Rhodobacterales</taxon>
        <taxon>Paracoccaceae</taxon>
        <taxon>Paracoccus</taxon>
    </lineage>
</organism>